<dbReference type="AlphaFoldDB" id="C4IYR1"/>
<name>C4IYR1_MAIZE</name>
<protein>
    <submittedName>
        <fullName evidence="1">Uncharacterized protein</fullName>
    </submittedName>
</protein>
<reference evidence="1" key="2">
    <citation type="submission" date="2012-06" db="EMBL/GenBank/DDBJ databases">
        <authorList>
            <person name="Yu Y."/>
            <person name="Currie J."/>
            <person name="Lomeli R."/>
            <person name="Angelova A."/>
            <person name="Collura K."/>
            <person name="Wissotski M."/>
            <person name="Campos D."/>
            <person name="Kudrna D."/>
            <person name="Golser W."/>
            <person name="Ashely E."/>
            <person name="Descour A."/>
            <person name="Fernandes J."/>
            <person name="Soderlund C."/>
            <person name="Walbot V."/>
        </authorList>
    </citation>
    <scope>NUCLEOTIDE SEQUENCE</scope>
    <source>
        <strain evidence="1">B73</strain>
    </source>
</reference>
<dbReference type="EMBL" id="BT083708">
    <property type="protein sequence ID" value="ACR34061.1"/>
    <property type="molecule type" value="mRNA"/>
</dbReference>
<proteinExistence type="evidence at transcript level"/>
<evidence type="ECO:0000313" key="1">
    <source>
        <dbReference type="EMBL" id="ACR34061.1"/>
    </source>
</evidence>
<accession>C4IYR1</accession>
<sequence>MNMNIKHGRSNSSTIIHIPSHHQALKVLLEVMDVPNILSCQQSVKSPVASSSSSMPINMLHLGSVKNLLTAGMISGVLSCTKLLRPCMA</sequence>
<organism evidence="1">
    <name type="scientific">Zea mays</name>
    <name type="common">Maize</name>
    <dbReference type="NCBI Taxonomy" id="4577"/>
    <lineage>
        <taxon>Eukaryota</taxon>
        <taxon>Viridiplantae</taxon>
        <taxon>Streptophyta</taxon>
        <taxon>Embryophyta</taxon>
        <taxon>Tracheophyta</taxon>
        <taxon>Spermatophyta</taxon>
        <taxon>Magnoliopsida</taxon>
        <taxon>Liliopsida</taxon>
        <taxon>Poales</taxon>
        <taxon>Poaceae</taxon>
        <taxon>PACMAD clade</taxon>
        <taxon>Panicoideae</taxon>
        <taxon>Andropogonodae</taxon>
        <taxon>Andropogoneae</taxon>
        <taxon>Tripsacinae</taxon>
        <taxon>Zea</taxon>
    </lineage>
</organism>
<reference evidence="1" key="1">
    <citation type="journal article" date="2009" name="PLoS Genet.">
        <title>Sequencing, mapping, and analysis of 27,455 maize full-length cDNAs.</title>
        <authorList>
            <person name="Soderlund C."/>
            <person name="Descour A."/>
            <person name="Kudrna D."/>
            <person name="Bomhoff M."/>
            <person name="Boyd L."/>
            <person name="Currie J."/>
            <person name="Angelova A."/>
            <person name="Collura K."/>
            <person name="Wissotski M."/>
            <person name="Ashley E."/>
            <person name="Morrow D."/>
            <person name="Fernandes J."/>
            <person name="Walbot V."/>
            <person name="Yu Y."/>
        </authorList>
    </citation>
    <scope>NUCLEOTIDE SEQUENCE</scope>
    <source>
        <strain evidence="1">B73</strain>
    </source>
</reference>